<protein>
    <submittedName>
        <fullName evidence="6">Delta-60 repeat protein</fullName>
    </submittedName>
</protein>
<evidence type="ECO:0000256" key="1">
    <source>
        <dbReference type="ARBA" id="ARBA00004370"/>
    </source>
</evidence>
<dbReference type="Gene3D" id="2.80.10.50">
    <property type="match status" value="2"/>
</dbReference>
<evidence type="ECO:0000256" key="2">
    <source>
        <dbReference type="ARBA" id="ARBA00022737"/>
    </source>
</evidence>
<dbReference type="Proteomes" id="UP001257909">
    <property type="component" value="Unassembled WGS sequence"/>
</dbReference>
<dbReference type="Gene3D" id="2.60.40.60">
    <property type="entry name" value="Cadherins"/>
    <property type="match status" value="2"/>
</dbReference>
<dbReference type="EMBL" id="JAVDWR010000012">
    <property type="protein sequence ID" value="MDR7122158.1"/>
    <property type="molecule type" value="Genomic_DNA"/>
</dbReference>
<dbReference type="PANTHER" id="PTHR24027:SF438">
    <property type="entry name" value="CADHERIN 23"/>
    <property type="match status" value="1"/>
</dbReference>
<evidence type="ECO:0000313" key="7">
    <source>
        <dbReference type="Proteomes" id="UP001257909"/>
    </source>
</evidence>
<dbReference type="Pfam" id="PF17963">
    <property type="entry name" value="Big_9"/>
    <property type="match status" value="1"/>
</dbReference>
<organism evidence="6 7">
    <name type="scientific">Rheinheimera soli</name>
    <dbReference type="NCBI Taxonomy" id="443616"/>
    <lineage>
        <taxon>Bacteria</taxon>
        <taxon>Pseudomonadati</taxon>
        <taxon>Pseudomonadota</taxon>
        <taxon>Gammaproteobacteria</taxon>
        <taxon>Chromatiales</taxon>
        <taxon>Chromatiaceae</taxon>
        <taxon>Rheinheimera</taxon>
    </lineage>
</organism>
<keyword evidence="7" id="KW-1185">Reference proteome</keyword>
<gene>
    <name evidence="6" type="ORF">J2W69_003115</name>
</gene>
<feature type="domain" description="Cadherin" evidence="5">
    <location>
        <begin position="43"/>
        <end position="135"/>
    </location>
</feature>
<dbReference type="CDD" id="cd11304">
    <property type="entry name" value="Cadherin_repeat"/>
    <property type="match status" value="2"/>
</dbReference>
<evidence type="ECO:0000256" key="4">
    <source>
        <dbReference type="ARBA" id="ARBA00023136"/>
    </source>
</evidence>
<dbReference type="RefSeq" id="WP_310280104.1">
    <property type="nucleotide sequence ID" value="NZ_JAVDWR010000012.1"/>
</dbReference>
<keyword evidence="3" id="KW-0106">Calcium</keyword>
<comment type="subcellular location">
    <subcellularLocation>
        <location evidence="1">Membrane</location>
    </subcellularLocation>
</comment>
<feature type="domain" description="Cadherin" evidence="5">
    <location>
        <begin position="236"/>
        <end position="342"/>
    </location>
</feature>
<comment type="caution">
    <text evidence="6">The sequence shown here is derived from an EMBL/GenBank/DDBJ whole genome shotgun (WGS) entry which is preliminary data.</text>
</comment>
<dbReference type="PANTHER" id="PTHR24027">
    <property type="entry name" value="CADHERIN-23"/>
    <property type="match status" value="1"/>
</dbReference>
<dbReference type="InterPro" id="IPR039808">
    <property type="entry name" value="Cadherin"/>
</dbReference>
<dbReference type="InterPro" id="IPR015919">
    <property type="entry name" value="Cadherin-like_sf"/>
</dbReference>
<evidence type="ECO:0000259" key="5">
    <source>
        <dbReference type="PROSITE" id="PS50268"/>
    </source>
</evidence>
<accession>A0ABU1W2H9</accession>
<sequence>TFTYQPVANSYGAFYFTYRLTQGALTSDAQVELNVTSVIDAPVLQDATVTITDNYADLQQVLTLNLFDPDPGSYSYEILSGNTGGAFSVTAGGVITVANSAALNAGTLSTYSLVVKVVKDNEASLSDTATIVVNVTHALLASADAYTLDEDTLLTVTAGSSLLQNDIYDPDLAFSVSLVQAPPYGTLSLNTDGTFTYQPATGSYGAYYFTYRLTQGNLTSDAQVELNILPVNAPPTLQDATVTIYDDYVNSQHVLTMTVSDPDPGSYSFEILSGNTAGVFSITSAGVIQVANSSLLNAGTTPSYSLVVKVTENGDANLVDTATVVITVIAAQTYETLVSPDTTFAGGGNLSLEMMLSGEYNDPVQIIPLSDGSSLVIGNVSNSSVQELFVARLNPDGSVDSSYGERGLFRTKMFSIYTTEQAVAGVLTSNNKLVILANYIESGASGFYLIKLSDDGSLDYNFGNMQGYVLCEYTPCDSGDVQATDLILNHLGHYVVSGSKDDRAFLFEFADSGYQSGWVSTINTIAQFDLVRQDSDHNYYGIGQSSGDHIVIARFLSSFVPDSSTFGCTPGCVGYRQYDFSLASSKAYDAVMYNDELYVVGSVTESSAPASPDGLFFKLTYDGSLTSGFGNAAGFIQVSGHSGYPLHYQSLAVDQSGFYVLTSTEESGGDRVSLSQYNLIGDFMSDQPLAVDGQLKAVDLQSNGAGLWLLNHFSNPNYGAAGNVSFNWVGKYQHNTLAADTAFSGDGQRWFNAGFGEDTLMGSRRLLLGSQVNKTLFYGYSYSFLNGSYQQAFVGRLTASGALDQSFGNHGLILLATDQLAHMTIATIAEAAANQLYVAGDGIDGNSDQTGFVLRLNQNGTLDTGFANGLFALTPAAVGGYDRSEARKLQVRANGDLLIGAEYSYMYDNTDVVLLQLNADGSLDSGYFGDSAAGFVVFSAIDTSSATRETLSQMKLDPVDGSLVIAGQHYLATDPQLYVARFNESGWLMNSANSPSDPFGVAGVGYRLINVVNEQSYYSEYINGLEFDAGRNLVLALSSNYEGDKAHYLYRLLQNGLTDLAFNSGMPRLYGSFSDMVPADLEITKLHIDASGRLLMAGTVDSDVWVGRVLLDGSGSDVGRWDPAFEPDSTIYGAYVFTGFSFSYDLFIELTSSKVTLGWSNYGSGGYTATLRQFQLYEYQNNPI</sequence>
<dbReference type="InterPro" id="IPR002126">
    <property type="entry name" value="Cadherin-like_dom"/>
</dbReference>
<dbReference type="Pfam" id="PF00028">
    <property type="entry name" value="Cadherin"/>
    <property type="match status" value="1"/>
</dbReference>
<keyword evidence="4" id="KW-0472">Membrane</keyword>
<evidence type="ECO:0000256" key="3">
    <source>
        <dbReference type="ARBA" id="ARBA00022837"/>
    </source>
</evidence>
<dbReference type="Pfam" id="PF17164">
    <property type="entry name" value="DUF5122"/>
    <property type="match status" value="3"/>
</dbReference>
<proteinExistence type="predicted"/>
<keyword evidence="2" id="KW-0677">Repeat</keyword>
<dbReference type="InterPro" id="IPR013431">
    <property type="entry name" value="Delta_60_rpt"/>
</dbReference>
<dbReference type="SMART" id="SM00112">
    <property type="entry name" value="CA"/>
    <property type="match status" value="2"/>
</dbReference>
<name>A0ABU1W2H9_9GAMM</name>
<evidence type="ECO:0000313" key="6">
    <source>
        <dbReference type="EMBL" id="MDR7122158.1"/>
    </source>
</evidence>
<dbReference type="SUPFAM" id="SSF49313">
    <property type="entry name" value="Cadherin-like"/>
    <property type="match status" value="2"/>
</dbReference>
<feature type="non-terminal residue" evidence="6">
    <location>
        <position position="1"/>
    </location>
</feature>
<dbReference type="PROSITE" id="PS50268">
    <property type="entry name" value="CADHERIN_2"/>
    <property type="match status" value="2"/>
</dbReference>
<reference evidence="6 7" key="1">
    <citation type="submission" date="2023-07" db="EMBL/GenBank/DDBJ databases">
        <title>Sorghum-associated microbial communities from plants grown in Nebraska, USA.</title>
        <authorList>
            <person name="Schachtman D."/>
        </authorList>
    </citation>
    <scope>NUCLEOTIDE SEQUENCE [LARGE SCALE GENOMIC DNA]</scope>
    <source>
        <strain evidence="6 7">4138</strain>
    </source>
</reference>
<dbReference type="NCBIfam" id="TIGR02608">
    <property type="entry name" value="delta_60_rpt"/>
    <property type="match status" value="4"/>
</dbReference>